<proteinExistence type="inferred from homology"/>
<dbReference type="Pfam" id="PF13241">
    <property type="entry name" value="NAD_binding_7"/>
    <property type="match status" value="1"/>
</dbReference>
<dbReference type="SUPFAM" id="SSF75615">
    <property type="entry name" value="Siroheme synthase middle domains-like"/>
    <property type="match status" value="1"/>
</dbReference>
<dbReference type="Gene3D" id="3.40.1010.10">
    <property type="entry name" value="Cobalt-precorrin-4 Transmethylase, Domain 1"/>
    <property type="match status" value="1"/>
</dbReference>
<dbReference type="STRING" id="1314790.A0A1Y1Z1Z4"/>
<evidence type="ECO:0000313" key="22">
    <source>
        <dbReference type="Proteomes" id="UP000193498"/>
    </source>
</evidence>
<evidence type="ECO:0000256" key="5">
    <source>
        <dbReference type="ARBA" id="ARBA00022605"/>
    </source>
</evidence>
<dbReference type="UniPathway" id="UPA00262">
    <property type="reaction ID" value="UER00222"/>
</dbReference>
<evidence type="ECO:0000259" key="18">
    <source>
        <dbReference type="Pfam" id="PF00590"/>
    </source>
</evidence>
<dbReference type="Gene3D" id="3.30.950.10">
    <property type="entry name" value="Methyltransferase, Cobalt-precorrin-4 Transmethylase, Domain 2"/>
    <property type="match status" value="1"/>
</dbReference>
<evidence type="ECO:0000256" key="15">
    <source>
        <dbReference type="ARBA" id="ARBA00052360"/>
    </source>
</evidence>
<dbReference type="Proteomes" id="UP000193498">
    <property type="component" value="Unassembled WGS sequence"/>
</dbReference>
<evidence type="ECO:0000256" key="3">
    <source>
        <dbReference type="ARBA" id="ARBA00022573"/>
    </source>
</evidence>
<dbReference type="PANTHER" id="PTHR45790:SF6">
    <property type="entry name" value="UROPORPHYRINOGEN-III C-METHYLTRANSFERASE"/>
    <property type="match status" value="1"/>
</dbReference>
<dbReference type="InterPro" id="IPR000878">
    <property type="entry name" value="4pyrrol_Mease"/>
</dbReference>
<evidence type="ECO:0000259" key="20">
    <source>
        <dbReference type="Pfam" id="PF14824"/>
    </source>
</evidence>
<organism evidence="21 22">
    <name type="scientific">Basidiobolus meristosporus CBS 931.73</name>
    <dbReference type="NCBI Taxonomy" id="1314790"/>
    <lineage>
        <taxon>Eukaryota</taxon>
        <taxon>Fungi</taxon>
        <taxon>Fungi incertae sedis</taxon>
        <taxon>Zoopagomycota</taxon>
        <taxon>Entomophthoromycotina</taxon>
        <taxon>Basidiobolomycetes</taxon>
        <taxon>Basidiobolales</taxon>
        <taxon>Basidiobolaceae</taxon>
        <taxon>Basidiobolus</taxon>
    </lineage>
</organism>
<dbReference type="InterPro" id="IPR014776">
    <property type="entry name" value="4pyrrole_Mease_sub2"/>
</dbReference>
<comment type="pathway">
    <text evidence="1">Porphyrin-containing compound metabolism; siroheme biosynthesis; sirohydrochlorin from precorrin-2: step 1/1.</text>
</comment>
<dbReference type="EMBL" id="MCFE01000036">
    <property type="protein sequence ID" value="ORY04323.1"/>
    <property type="molecule type" value="Genomic_DNA"/>
</dbReference>
<dbReference type="GO" id="GO:0019354">
    <property type="term" value="P:siroheme biosynthetic process"/>
    <property type="evidence" value="ECO:0007669"/>
    <property type="project" value="UniProtKB-UniPathway"/>
</dbReference>
<dbReference type="PROSITE" id="PS00840">
    <property type="entry name" value="SUMT_2"/>
    <property type="match status" value="1"/>
</dbReference>
<dbReference type="InterPro" id="IPR050161">
    <property type="entry name" value="Siro_Cobalamin_biosynth"/>
</dbReference>
<dbReference type="GO" id="GO:0051287">
    <property type="term" value="F:NAD binding"/>
    <property type="evidence" value="ECO:0007669"/>
    <property type="project" value="InterPro"/>
</dbReference>
<dbReference type="GO" id="GO:0004851">
    <property type="term" value="F:uroporphyrin-III C-methyltransferase activity"/>
    <property type="evidence" value="ECO:0007669"/>
    <property type="project" value="UniProtKB-EC"/>
</dbReference>
<dbReference type="OrthoDB" id="508204at2759"/>
<evidence type="ECO:0000313" key="21">
    <source>
        <dbReference type="EMBL" id="ORY04323.1"/>
    </source>
</evidence>
<dbReference type="AlphaFoldDB" id="A0A1Y1Z1Z4"/>
<name>A0A1Y1Z1Z4_9FUNG</name>
<sequence>MNSGPLDIPKPQGGASLVVAWRCQKRQILVVGNNAIAASRVYSALDADAEVTLISPKVGMCHELLVRIERSEIAWCDREFQESDLAGKEMVLVTLEDRDRCEEIASLAKKNRIPINVADMNDLCDFWFMSTYRDQSLQLAVSTNAQAPKLANRLRRHLVSSLPDGVGDAVQRVGLLRKKIAKSDPSILSRSRRMRWLAQLCEYWPLERLSQLSEQEIEELLESYKADEGYKSGSNDDADCLEESDDVLRHHSIPASKVVKKGRIRLVGSGPGSPELLTRAAYDAITTADVVLADKIVSEDIIRLIPSEVKIARKFPGNADKAQEEMNMNAVELLKQGKNVVRLKCGDPFLFGRGGEEVLFFRKYGFEAEVIPGISSCMAAPLFGGIPVTHRGTANQFMVATGTGKNCTLPDIPPYSSNRTTVFLMAIHRLPMIVQDLIKHGYPADCPVAIIERASCPDQRVLRGTISTICEIIERVGTTPPGTLVVGQAVNALAKNPDEIITQQNPTYPLLGLHEPESVGCN</sequence>
<comment type="function">
    <text evidence="16">Siroheme synthase involved in methionine biosynthesis.</text>
</comment>
<dbReference type="InterPro" id="IPR036291">
    <property type="entry name" value="NAD(P)-bd_dom_sf"/>
</dbReference>
<keyword evidence="22" id="KW-1185">Reference proteome</keyword>
<dbReference type="FunFam" id="3.40.1010.10:FF:000006">
    <property type="entry name" value="Siroheme synthase, putative"/>
    <property type="match status" value="1"/>
</dbReference>
<evidence type="ECO:0000256" key="10">
    <source>
        <dbReference type="ARBA" id="ARBA00023167"/>
    </source>
</evidence>
<comment type="catalytic activity">
    <reaction evidence="15">
        <text>uroporphyrinogen III + 2 S-adenosyl-L-methionine = precorrin-2 + 2 S-adenosyl-L-homocysteine + H(+)</text>
        <dbReference type="Rhea" id="RHEA:32459"/>
        <dbReference type="ChEBI" id="CHEBI:15378"/>
        <dbReference type="ChEBI" id="CHEBI:57308"/>
        <dbReference type="ChEBI" id="CHEBI:57856"/>
        <dbReference type="ChEBI" id="CHEBI:58827"/>
        <dbReference type="ChEBI" id="CHEBI:59789"/>
        <dbReference type="EC" id="2.1.1.107"/>
    </reaction>
</comment>
<dbReference type="FunCoup" id="A0A1Y1Z1Z4">
    <property type="interactions" value="154"/>
</dbReference>
<keyword evidence="6 17" id="KW-0808">Transferase</keyword>
<evidence type="ECO:0000256" key="17">
    <source>
        <dbReference type="RuleBase" id="RU003960"/>
    </source>
</evidence>
<keyword evidence="9" id="KW-0520">NAD</keyword>
<dbReference type="PIRSF" id="PIRSF036426">
    <property type="entry name" value="Sirohaem_synth"/>
    <property type="match status" value="1"/>
</dbReference>
<keyword evidence="8" id="KW-0560">Oxidoreductase</keyword>
<protein>
    <submittedName>
        <fullName evidence="21">Uroporphyrin-III C-m</fullName>
    </submittedName>
</protein>
<evidence type="ECO:0000256" key="11">
    <source>
        <dbReference type="ARBA" id="ARBA00023239"/>
    </source>
</evidence>
<reference evidence="21 22" key="1">
    <citation type="submission" date="2016-07" db="EMBL/GenBank/DDBJ databases">
        <title>Pervasive Adenine N6-methylation of Active Genes in Fungi.</title>
        <authorList>
            <consortium name="DOE Joint Genome Institute"/>
            <person name="Mondo S.J."/>
            <person name="Dannebaum R.O."/>
            <person name="Kuo R.C."/>
            <person name="Labutti K."/>
            <person name="Haridas S."/>
            <person name="Kuo A."/>
            <person name="Salamov A."/>
            <person name="Ahrendt S.R."/>
            <person name="Lipzen A."/>
            <person name="Sullivan W."/>
            <person name="Andreopoulos W.B."/>
            <person name="Clum A."/>
            <person name="Lindquist E."/>
            <person name="Daum C."/>
            <person name="Ramamoorthy G.K."/>
            <person name="Gryganskyi A."/>
            <person name="Culley D."/>
            <person name="Magnuson J.K."/>
            <person name="James T.Y."/>
            <person name="O'Malley M.A."/>
            <person name="Stajich J.E."/>
            <person name="Spatafora J.W."/>
            <person name="Visel A."/>
            <person name="Grigoriev I.V."/>
        </authorList>
    </citation>
    <scope>NUCLEOTIDE SEQUENCE [LARGE SCALE GENOMIC DNA]</scope>
    <source>
        <strain evidence="21 22">CBS 931.73</strain>
    </source>
</reference>
<dbReference type="CDD" id="cd11642">
    <property type="entry name" value="SUMT"/>
    <property type="match status" value="1"/>
</dbReference>
<dbReference type="GO" id="GO:0032259">
    <property type="term" value="P:methylation"/>
    <property type="evidence" value="ECO:0007669"/>
    <property type="project" value="UniProtKB-KW"/>
</dbReference>
<evidence type="ECO:0000256" key="7">
    <source>
        <dbReference type="ARBA" id="ARBA00022691"/>
    </source>
</evidence>
<dbReference type="NCBIfam" id="TIGR01470">
    <property type="entry name" value="cysG_Nterm"/>
    <property type="match status" value="1"/>
</dbReference>
<keyword evidence="3" id="KW-0169">Cobalamin biosynthesis</keyword>
<accession>A0A1Y1Z1Z4</accession>
<dbReference type="FunFam" id="3.30.950.10:FF:000005">
    <property type="entry name" value="Uroporphyrin-III c-methyltransferase, putative"/>
    <property type="match status" value="1"/>
</dbReference>
<dbReference type="Pfam" id="PF14824">
    <property type="entry name" value="Sirohm_synth_M"/>
    <property type="match status" value="1"/>
</dbReference>
<dbReference type="GO" id="GO:0051266">
    <property type="term" value="F:sirohydrochlorin ferrochelatase activity"/>
    <property type="evidence" value="ECO:0007669"/>
    <property type="project" value="InterPro"/>
</dbReference>
<dbReference type="Pfam" id="PF14823">
    <property type="entry name" value="Sirohm_synth_C"/>
    <property type="match status" value="1"/>
</dbReference>
<feature type="domain" description="Siroheme synthase central" evidence="20">
    <location>
        <begin position="134"/>
        <end position="160"/>
    </location>
</feature>
<dbReference type="Gene3D" id="1.10.3280.10">
    <property type="entry name" value="Siroheme synthase, domain 3"/>
    <property type="match status" value="1"/>
</dbReference>
<dbReference type="GO" id="GO:0009086">
    <property type="term" value="P:methionine biosynthetic process"/>
    <property type="evidence" value="ECO:0007669"/>
    <property type="project" value="UniProtKB-KW"/>
</dbReference>
<comment type="similarity">
    <text evidence="2 17">Belongs to the precorrin methyltransferase family.</text>
</comment>
<dbReference type="InterPro" id="IPR003043">
    <property type="entry name" value="Uropor_MeTrfase_CS"/>
</dbReference>
<evidence type="ECO:0000259" key="19">
    <source>
        <dbReference type="Pfam" id="PF14823"/>
    </source>
</evidence>
<evidence type="ECO:0000256" key="13">
    <source>
        <dbReference type="ARBA" id="ARBA00023268"/>
    </source>
</evidence>
<dbReference type="InterPro" id="IPR006366">
    <property type="entry name" value="CobA/CysG_C"/>
</dbReference>
<dbReference type="InterPro" id="IPR012409">
    <property type="entry name" value="Sirohaem_synth"/>
</dbReference>
<keyword evidence="4 17" id="KW-0489">Methyltransferase</keyword>
<evidence type="ECO:0000256" key="4">
    <source>
        <dbReference type="ARBA" id="ARBA00022603"/>
    </source>
</evidence>
<evidence type="ECO:0000256" key="9">
    <source>
        <dbReference type="ARBA" id="ARBA00023027"/>
    </source>
</evidence>
<evidence type="ECO:0000256" key="8">
    <source>
        <dbReference type="ARBA" id="ARBA00023002"/>
    </source>
</evidence>
<evidence type="ECO:0000256" key="12">
    <source>
        <dbReference type="ARBA" id="ARBA00023244"/>
    </source>
</evidence>
<dbReference type="PANTHER" id="PTHR45790">
    <property type="entry name" value="SIROHEME SYNTHASE-RELATED"/>
    <property type="match status" value="1"/>
</dbReference>
<comment type="catalytic activity">
    <reaction evidence="14">
        <text>precorrin-2 + NAD(+) = sirohydrochlorin + NADH + 2 H(+)</text>
        <dbReference type="Rhea" id="RHEA:15613"/>
        <dbReference type="ChEBI" id="CHEBI:15378"/>
        <dbReference type="ChEBI" id="CHEBI:57540"/>
        <dbReference type="ChEBI" id="CHEBI:57945"/>
        <dbReference type="ChEBI" id="CHEBI:58351"/>
        <dbReference type="ChEBI" id="CHEBI:58827"/>
        <dbReference type="EC" id="1.3.1.76"/>
    </reaction>
</comment>
<gene>
    <name evidence="21" type="ORF">K493DRAFT_311398</name>
</gene>
<comment type="caution">
    <text evidence="21">The sequence shown here is derived from an EMBL/GenBank/DDBJ whole genome shotgun (WGS) entry which is preliminary data.</text>
</comment>
<dbReference type="InterPro" id="IPR006367">
    <property type="entry name" value="Sirohaem_synthase_N"/>
</dbReference>
<evidence type="ECO:0000256" key="1">
    <source>
        <dbReference type="ARBA" id="ARBA00005010"/>
    </source>
</evidence>
<dbReference type="GO" id="GO:0043115">
    <property type="term" value="F:precorrin-2 dehydrogenase activity"/>
    <property type="evidence" value="ECO:0007669"/>
    <property type="project" value="UniProtKB-EC"/>
</dbReference>
<dbReference type="InParanoid" id="A0A1Y1Z1Z4"/>
<dbReference type="Pfam" id="PF00590">
    <property type="entry name" value="TP_methylase"/>
    <property type="match status" value="1"/>
</dbReference>
<keyword evidence="10" id="KW-0486">Methionine biosynthesis</keyword>
<dbReference type="SUPFAM" id="SSF51735">
    <property type="entry name" value="NAD(P)-binding Rossmann-fold domains"/>
    <property type="match status" value="1"/>
</dbReference>
<feature type="domain" description="Tetrapyrrole methylase" evidence="18">
    <location>
        <begin position="264"/>
        <end position="469"/>
    </location>
</feature>
<dbReference type="InterPro" id="IPR028281">
    <property type="entry name" value="Sirohaem_synthase_central"/>
</dbReference>
<evidence type="ECO:0000256" key="6">
    <source>
        <dbReference type="ARBA" id="ARBA00022679"/>
    </source>
</evidence>
<dbReference type="InterPro" id="IPR014777">
    <property type="entry name" value="4pyrrole_Mease_sub1"/>
</dbReference>
<keyword evidence="12" id="KW-0627">Porphyrin biosynthesis</keyword>
<dbReference type="SUPFAM" id="SSF53790">
    <property type="entry name" value="Tetrapyrrole methylase"/>
    <property type="match status" value="1"/>
</dbReference>
<evidence type="ECO:0000256" key="2">
    <source>
        <dbReference type="ARBA" id="ARBA00005879"/>
    </source>
</evidence>
<dbReference type="InterPro" id="IPR035996">
    <property type="entry name" value="4pyrrol_Methylase_sf"/>
</dbReference>
<dbReference type="InterPro" id="IPR028162">
    <property type="entry name" value="Met8_C"/>
</dbReference>
<evidence type="ECO:0000256" key="16">
    <source>
        <dbReference type="ARBA" id="ARBA00055636"/>
    </source>
</evidence>
<dbReference type="Gene3D" id="3.40.50.720">
    <property type="entry name" value="NAD(P)-binding Rossmann-like Domain"/>
    <property type="match status" value="1"/>
</dbReference>
<dbReference type="NCBIfam" id="NF004790">
    <property type="entry name" value="PRK06136.1"/>
    <property type="match status" value="1"/>
</dbReference>
<keyword evidence="7" id="KW-0949">S-adenosyl-L-methionine</keyword>
<evidence type="ECO:0000256" key="14">
    <source>
        <dbReference type="ARBA" id="ARBA00047561"/>
    </source>
</evidence>
<dbReference type="NCBIfam" id="TIGR01469">
    <property type="entry name" value="cobA_cysG_Cterm"/>
    <property type="match status" value="1"/>
</dbReference>
<keyword evidence="11" id="KW-0456">Lyase</keyword>
<feature type="domain" description="Siroheme biosynthesis protein Met8 C-terminal" evidence="19">
    <location>
        <begin position="163"/>
        <end position="227"/>
    </location>
</feature>
<keyword evidence="13" id="KW-0511">Multifunctional enzyme</keyword>
<keyword evidence="5" id="KW-0028">Amino-acid biosynthesis</keyword>